<dbReference type="AlphaFoldDB" id="A0A1Y0V1E0"/>
<evidence type="ECO:0000313" key="14">
    <source>
        <dbReference type="Proteomes" id="UP000195633"/>
    </source>
</evidence>
<dbReference type="SMART" id="SM00892">
    <property type="entry name" value="Endonuclease_NS"/>
    <property type="match status" value="1"/>
</dbReference>
<comment type="similarity">
    <text evidence="2 10">Belongs to the DNA/RNA non-specific endonuclease family.</text>
</comment>
<dbReference type="Pfam" id="PF01223">
    <property type="entry name" value="Endonuclease_NS"/>
    <property type="match status" value="1"/>
</dbReference>
<evidence type="ECO:0000256" key="5">
    <source>
        <dbReference type="ARBA" id="ARBA00022759"/>
    </source>
</evidence>
<dbReference type="InterPro" id="IPR044925">
    <property type="entry name" value="His-Me_finger_sf"/>
</dbReference>
<protein>
    <recommendedName>
        <fullName evidence="10">Endonuclease</fullName>
        <ecNumber evidence="10">3.1.30.-</ecNumber>
    </recommendedName>
</protein>
<evidence type="ECO:0000259" key="11">
    <source>
        <dbReference type="SMART" id="SM00477"/>
    </source>
</evidence>
<dbReference type="Proteomes" id="UP000195633">
    <property type="component" value="Plasmid pAP1447-1"/>
</dbReference>
<evidence type="ECO:0000256" key="6">
    <source>
        <dbReference type="ARBA" id="ARBA00022801"/>
    </source>
</evidence>
<dbReference type="SUPFAM" id="SSF54060">
    <property type="entry name" value="His-Me finger endonucleases"/>
    <property type="match status" value="1"/>
</dbReference>
<evidence type="ECO:0000256" key="8">
    <source>
        <dbReference type="PIRSR" id="PIRSR640255-1"/>
    </source>
</evidence>
<dbReference type="Gene3D" id="3.40.570.10">
    <property type="entry name" value="Extracellular Endonuclease, subunit A"/>
    <property type="match status" value="1"/>
</dbReference>
<reference evidence="13 14" key="1">
    <citation type="submission" date="2017-05" db="EMBL/GenBank/DDBJ databases">
        <title>Genome sequence of Acetobacter pasteurianus subsp. ascendens strain SRCM101447.</title>
        <authorList>
            <person name="Cho S.H."/>
        </authorList>
    </citation>
    <scope>NUCLEOTIDE SEQUENCE [LARGE SCALE GENOMIC DNA]</scope>
    <source>
        <strain evidence="13 14">SRCM101447</strain>
        <plasmid evidence="14">Plasmid pap1447-1 sequence</plasmid>
    </source>
</reference>
<proteinExistence type="inferred from homology"/>
<comment type="cofactor">
    <cofactor evidence="1 10">
        <name>Mg(2+)</name>
        <dbReference type="ChEBI" id="CHEBI:18420"/>
    </cofactor>
</comment>
<feature type="binding site" evidence="9">
    <location>
        <position position="149"/>
    </location>
    <ligand>
        <name>Mg(2+)</name>
        <dbReference type="ChEBI" id="CHEBI:18420"/>
        <note>catalytic</note>
    </ligand>
</feature>
<evidence type="ECO:0000256" key="1">
    <source>
        <dbReference type="ARBA" id="ARBA00001946"/>
    </source>
</evidence>
<dbReference type="SMART" id="SM00477">
    <property type="entry name" value="NUC"/>
    <property type="match status" value="1"/>
</dbReference>
<evidence type="ECO:0000256" key="7">
    <source>
        <dbReference type="ARBA" id="ARBA00022842"/>
    </source>
</evidence>
<dbReference type="PANTHER" id="PTHR13966:SF5">
    <property type="entry name" value="ENDONUCLEASE G, MITOCHONDRIAL"/>
    <property type="match status" value="1"/>
</dbReference>
<evidence type="ECO:0000313" key="13">
    <source>
        <dbReference type="EMBL" id="ARW11795.1"/>
    </source>
</evidence>
<dbReference type="GO" id="GO:0046872">
    <property type="term" value="F:metal ion binding"/>
    <property type="evidence" value="ECO:0007669"/>
    <property type="project" value="UniProtKB-KW"/>
</dbReference>
<evidence type="ECO:0000256" key="9">
    <source>
        <dbReference type="PIRSR" id="PIRSR640255-2"/>
    </source>
</evidence>
<dbReference type="InterPro" id="IPR020821">
    <property type="entry name" value="ENPP1-3/EXOG-like_nuc-like"/>
</dbReference>
<dbReference type="PANTHER" id="PTHR13966">
    <property type="entry name" value="ENDONUCLEASE RELATED"/>
    <property type="match status" value="1"/>
</dbReference>
<keyword evidence="6 10" id="KW-0378">Hydrolase</keyword>
<feature type="active site" description="Proton acceptor" evidence="8">
    <location>
        <position position="119"/>
    </location>
</feature>
<evidence type="ECO:0000256" key="3">
    <source>
        <dbReference type="ARBA" id="ARBA00022722"/>
    </source>
</evidence>
<dbReference type="InterPro" id="IPR001604">
    <property type="entry name" value="Endo_G_ENPP1-like_dom"/>
</dbReference>
<keyword evidence="7" id="KW-0460">Magnesium</keyword>
<accession>A0A1Y0V1E0</accession>
<evidence type="ECO:0000256" key="2">
    <source>
        <dbReference type="ARBA" id="ARBA00010052"/>
    </source>
</evidence>
<dbReference type="EMBL" id="CP021525">
    <property type="protein sequence ID" value="ARW11795.1"/>
    <property type="molecule type" value="Genomic_DNA"/>
</dbReference>
<keyword evidence="5 10" id="KW-0255">Endonuclease</keyword>
<evidence type="ECO:0000256" key="10">
    <source>
        <dbReference type="RuleBase" id="RU366055"/>
    </source>
</evidence>
<gene>
    <name evidence="13" type="ORF">S101447_02758</name>
</gene>
<keyword evidence="13" id="KW-0614">Plasmid</keyword>
<feature type="domain" description="DNA/RNA non-specific endonuclease/pyrophosphatase/phosphodiesterase" evidence="12">
    <location>
        <begin position="54"/>
        <end position="245"/>
    </location>
</feature>
<dbReference type="PROSITE" id="PS01070">
    <property type="entry name" value="NUCLEASE_NON_SPEC"/>
    <property type="match status" value="1"/>
</dbReference>
<dbReference type="InterPro" id="IPR044929">
    <property type="entry name" value="DNA/RNA_non-sp_Endonuclease_sf"/>
</dbReference>
<feature type="domain" description="ENPP1-3/EXOG-like endonuclease/phosphodiesterase" evidence="11">
    <location>
        <begin position="55"/>
        <end position="245"/>
    </location>
</feature>
<evidence type="ECO:0000259" key="12">
    <source>
        <dbReference type="SMART" id="SM00892"/>
    </source>
</evidence>
<dbReference type="RefSeq" id="WP_087636470.1">
    <property type="nucleotide sequence ID" value="NZ_CP021525.1"/>
</dbReference>
<keyword evidence="3 10" id="KW-0540">Nuclease</keyword>
<organism evidence="13 14">
    <name type="scientific">Acetobacter ascendens</name>
    <dbReference type="NCBI Taxonomy" id="481146"/>
    <lineage>
        <taxon>Bacteria</taxon>
        <taxon>Pseudomonadati</taxon>
        <taxon>Pseudomonadota</taxon>
        <taxon>Alphaproteobacteria</taxon>
        <taxon>Acetobacterales</taxon>
        <taxon>Acetobacteraceae</taxon>
        <taxon>Acetobacter</taxon>
    </lineage>
</organism>
<dbReference type="InterPro" id="IPR040255">
    <property type="entry name" value="Non-specific_endonuclease"/>
</dbReference>
<dbReference type="GO" id="GO:0003676">
    <property type="term" value="F:nucleic acid binding"/>
    <property type="evidence" value="ECO:0007669"/>
    <property type="project" value="InterPro"/>
</dbReference>
<keyword evidence="4 9" id="KW-0479">Metal-binding</keyword>
<name>A0A1Y0V1E0_9PROT</name>
<dbReference type="InterPro" id="IPR018524">
    <property type="entry name" value="DNA/RNA_endonuclease_AS"/>
</dbReference>
<dbReference type="GO" id="GO:0004519">
    <property type="term" value="F:endonuclease activity"/>
    <property type="evidence" value="ECO:0007669"/>
    <property type="project" value="UniProtKB-UniRule"/>
</dbReference>
<geneLocation type="plasmid" evidence="14">
    <name>pap1447-1 sequence</name>
</geneLocation>
<sequence>MDARCWKIVTLVLTLMVFGVHQTRAYGKESCPDLFYKGQMPVLGGEFGHGTVLCNTAYAAMDSPVSKGPIWSAEYILEENLEVAARTKREGYFYPDARLPVGQRGELADWKHSGWDRGHLSPSGDFAGVQVQEESFALSNVVPQAPGLNRGAWEGIEASVRGLANAEGEVYVVTGVLFPAHFRQRTGPDHVMIPSGMWKAVYDPVANEAAVYVCANTDQPDCKIVSLAVLSQWAGIDVFPTLADMVKQHVMPMPAIEESPYAASVRAEQSRAHGFSWNERRVRQVLHMLQKALGR</sequence>
<dbReference type="GO" id="GO:0016787">
    <property type="term" value="F:hydrolase activity"/>
    <property type="evidence" value="ECO:0007669"/>
    <property type="project" value="UniProtKB-KW"/>
</dbReference>
<dbReference type="EC" id="3.1.30.-" evidence="10"/>
<evidence type="ECO:0000256" key="4">
    <source>
        <dbReference type="ARBA" id="ARBA00022723"/>
    </source>
</evidence>